<dbReference type="GO" id="GO:0035269">
    <property type="term" value="P:protein O-linked glycosylation via mannose"/>
    <property type="evidence" value="ECO:0007669"/>
    <property type="project" value="TreeGrafter"/>
</dbReference>
<dbReference type="InterPro" id="IPR019734">
    <property type="entry name" value="TPR_rpt"/>
</dbReference>
<dbReference type="AlphaFoldDB" id="A0A520XBK1"/>
<proteinExistence type="predicted"/>
<accession>A0A520XBK1</accession>
<feature type="repeat" description="TPR" evidence="1">
    <location>
        <begin position="110"/>
        <end position="143"/>
    </location>
</feature>
<dbReference type="Pfam" id="PF13181">
    <property type="entry name" value="TPR_8"/>
    <property type="match status" value="1"/>
</dbReference>
<dbReference type="SUPFAM" id="SSF48452">
    <property type="entry name" value="TPR-like"/>
    <property type="match status" value="1"/>
</dbReference>
<dbReference type="Pfam" id="PF13414">
    <property type="entry name" value="TPR_11"/>
    <property type="match status" value="1"/>
</dbReference>
<evidence type="ECO:0000256" key="1">
    <source>
        <dbReference type="PROSITE-ProRule" id="PRU00339"/>
    </source>
</evidence>
<dbReference type="PANTHER" id="PTHR44395">
    <property type="match status" value="1"/>
</dbReference>
<dbReference type="PROSITE" id="PS50005">
    <property type="entry name" value="TPR"/>
    <property type="match status" value="2"/>
</dbReference>
<name>A0A520XBK1_9DELT</name>
<protein>
    <submittedName>
        <fullName evidence="2">Tetratricopeptide repeat protein</fullName>
    </submittedName>
</protein>
<feature type="repeat" description="TPR" evidence="1">
    <location>
        <begin position="76"/>
        <end position="109"/>
    </location>
</feature>
<dbReference type="PANTHER" id="PTHR44395:SF1">
    <property type="entry name" value="PROTEIN O-MANNOSYL-TRANSFERASE TMTC3"/>
    <property type="match status" value="1"/>
</dbReference>
<sequence length="265" mass="31188">MEYIGKKSFLKFAVLLLIAAVIFPLLSGCGMSAVSKKNKLKSNLYYRLGVGFYHNGNYIKAMQEFIRAKMFYSYSAKNYNAIGIIYMKTARENRAVKNFKKAVKINPQFSDAYYNLGLIYIKKKNYRQAKIYLKKALKNPFYNKPYESYTQLAKIYIAENKIKKAKKILTVSMLLDKNYFLTYYYLGKCMLLENNLPAGLYYFKKTLDANMFFMPAKYYEGLIYFKQKRYNKAKYIFYSVYGADKADKYGVESLKYIKKILILLK</sequence>
<reference evidence="2 3" key="1">
    <citation type="submission" date="2019-01" db="EMBL/GenBank/DDBJ databases">
        <title>Insights into ecological role of a new deltaproteobacterial order Candidatus Sinidesulfobacterales (Sva0485) by metagenomics and metatranscriptomics.</title>
        <authorList>
            <person name="Tan S."/>
            <person name="Liu J."/>
            <person name="Fang Y."/>
            <person name="Hedlund B."/>
            <person name="Lian Z.-H."/>
            <person name="Huang L.-Y."/>
            <person name="Li J.-T."/>
            <person name="Huang L.-N."/>
            <person name="Li W.-J."/>
            <person name="Jiang H.-C."/>
            <person name="Dong H.-L."/>
            <person name="Shu W.-S."/>
        </authorList>
    </citation>
    <scope>NUCLEOTIDE SEQUENCE [LARGE SCALE GENOMIC DNA]</scope>
    <source>
        <strain evidence="2">AP4</strain>
    </source>
</reference>
<evidence type="ECO:0000313" key="2">
    <source>
        <dbReference type="EMBL" id="RZV38546.1"/>
    </source>
</evidence>
<keyword evidence="1" id="KW-0802">TPR repeat</keyword>
<evidence type="ECO:0000313" key="3">
    <source>
        <dbReference type="Proteomes" id="UP000322454"/>
    </source>
</evidence>
<dbReference type="PROSITE" id="PS51257">
    <property type="entry name" value="PROKAR_LIPOPROTEIN"/>
    <property type="match status" value="1"/>
</dbReference>
<gene>
    <name evidence="2" type="ORF">EVJ48_06890</name>
</gene>
<dbReference type="SMART" id="SM00028">
    <property type="entry name" value="TPR"/>
    <property type="match status" value="5"/>
</dbReference>
<dbReference type="PROSITE" id="PS50293">
    <property type="entry name" value="TPR_REGION"/>
    <property type="match status" value="2"/>
</dbReference>
<organism evidence="2 3">
    <name type="scientific">Candidatus Acidulodesulfobacterium acidiphilum</name>
    <dbReference type="NCBI Taxonomy" id="2597224"/>
    <lineage>
        <taxon>Bacteria</taxon>
        <taxon>Deltaproteobacteria</taxon>
        <taxon>Candidatus Acidulodesulfobacterales</taxon>
        <taxon>Candidatus Acidulodesulfobacterium</taxon>
    </lineage>
</organism>
<dbReference type="InterPro" id="IPR011990">
    <property type="entry name" value="TPR-like_helical_dom_sf"/>
</dbReference>
<dbReference type="Gene3D" id="1.25.40.10">
    <property type="entry name" value="Tetratricopeptide repeat domain"/>
    <property type="match status" value="2"/>
</dbReference>
<comment type="caution">
    <text evidence="2">The sequence shown here is derived from an EMBL/GenBank/DDBJ whole genome shotgun (WGS) entry which is preliminary data.</text>
</comment>
<dbReference type="EMBL" id="SHMQ01000017">
    <property type="protein sequence ID" value="RZV38546.1"/>
    <property type="molecule type" value="Genomic_DNA"/>
</dbReference>
<dbReference type="GO" id="GO:0000030">
    <property type="term" value="F:mannosyltransferase activity"/>
    <property type="evidence" value="ECO:0007669"/>
    <property type="project" value="TreeGrafter"/>
</dbReference>
<dbReference type="Proteomes" id="UP000322454">
    <property type="component" value="Unassembled WGS sequence"/>
</dbReference>